<keyword evidence="5" id="KW-1185">Reference proteome</keyword>
<protein>
    <recommendedName>
        <fullName evidence="3">EccD-like transmembrane domain-containing protein</fullName>
    </recommendedName>
</protein>
<feature type="transmembrane region" description="Helical" evidence="2">
    <location>
        <begin position="266"/>
        <end position="285"/>
    </location>
</feature>
<feature type="compositionally biased region" description="Basic and acidic residues" evidence="1">
    <location>
        <begin position="11"/>
        <end position="30"/>
    </location>
</feature>
<comment type="caution">
    <text evidence="4">The sequence shown here is derived from an EMBL/GenBank/DDBJ whole genome shotgun (WGS) entry which is preliminary data.</text>
</comment>
<reference evidence="4 5" key="1">
    <citation type="submission" date="2019-12" db="EMBL/GenBank/DDBJ databases">
        <title>Whole genome shotgun sequence of Streptomyces tubercidicus NBRC 13090.</title>
        <authorList>
            <person name="Ichikawa N."/>
            <person name="Kimura A."/>
            <person name="Kitahashi Y."/>
            <person name="Komaki H."/>
            <person name="Tamura T."/>
        </authorList>
    </citation>
    <scope>NUCLEOTIDE SEQUENCE [LARGE SCALE GENOMIC DNA]</scope>
    <source>
        <strain evidence="4 5">NBRC 13090</strain>
    </source>
</reference>
<keyword evidence="2" id="KW-1133">Transmembrane helix</keyword>
<feature type="transmembrane region" description="Helical" evidence="2">
    <location>
        <begin position="318"/>
        <end position="337"/>
    </location>
</feature>
<dbReference type="Pfam" id="PF19053">
    <property type="entry name" value="EccD"/>
    <property type="match status" value="1"/>
</dbReference>
<evidence type="ECO:0000313" key="5">
    <source>
        <dbReference type="Proteomes" id="UP000431826"/>
    </source>
</evidence>
<evidence type="ECO:0000256" key="2">
    <source>
        <dbReference type="SAM" id="Phobius"/>
    </source>
</evidence>
<feature type="transmembrane region" description="Helical" evidence="2">
    <location>
        <begin position="110"/>
        <end position="128"/>
    </location>
</feature>
<dbReference type="GeneID" id="96284828"/>
<feature type="transmembrane region" description="Helical" evidence="2">
    <location>
        <begin position="134"/>
        <end position="155"/>
    </location>
</feature>
<name>A0A640UWH1_9ACTN</name>
<evidence type="ECO:0000313" key="4">
    <source>
        <dbReference type="EMBL" id="GFE39051.1"/>
    </source>
</evidence>
<feature type="transmembrane region" description="Helical" evidence="2">
    <location>
        <begin position="54"/>
        <end position="75"/>
    </location>
</feature>
<feature type="domain" description="EccD-like transmembrane" evidence="3">
    <location>
        <begin position="55"/>
        <end position="376"/>
    </location>
</feature>
<organism evidence="4 5">
    <name type="scientific">Streptomyces tubercidicus</name>
    <dbReference type="NCBI Taxonomy" id="47759"/>
    <lineage>
        <taxon>Bacteria</taxon>
        <taxon>Bacillati</taxon>
        <taxon>Actinomycetota</taxon>
        <taxon>Actinomycetes</taxon>
        <taxon>Kitasatosporales</taxon>
        <taxon>Streptomycetaceae</taxon>
        <taxon>Streptomyces</taxon>
    </lineage>
</organism>
<gene>
    <name evidence="4" type="ORF">Stube_37240</name>
</gene>
<proteinExistence type="predicted"/>
<dbReference type="Proteomes" id="UP000431826">
    <property type="component" value="Unassembled WGS sequence"/>
</dbReference>
<dbReference type="AlphaFoldDB" id="A0A640UWH1"/>
<feature type="transmembrane region" description="Helical" evidence="2">
    <location>
        <begin position="292"/>
        <end position="312"/>
    </location>
</feature>
<dbReference type="EMBL" id="BLIR01000001">
    <property type="protein sequence ID" value="GFE39051.1"/>
    <property type="molecule type" value="Genomic_DNA"/>
</dbReference>
<feature type="transmembrane region" description="Helical" evidence="2">
    <location>
        <begin position="81"/>
        <end position="103"/>
    </location>
</feature>
<sequence>MARGYNGQLLKPDDAAGRPDDAAARPDSATRDLTDAVAAPLDVRGWGWGERSRVWTAVTASVLLAAVTGVCAGSWYANGGIALWLGIAAVLATAAGAATGALAARHGQSAPAAALLLLGGALGVAAAWQAAPGGAAKLAAVGLTVAAVLALLGLCTGLGRGGLTGAASLALAVGAWELGLALTTPARTGVVLGFVSVLVLGQLPRLALRGAGLTRLDDLRAGGTPVSRYQVAGALGATHRELAPATTVAAASAGAAGVLAVQTPGLWTVLAALLLCGVLCSRARAYPLAVEVVALLAAGLAVCVRLVLLWATDGGAPAPALAVLGLLAVLPVALLAVRVPEPALARLRRGLDRAESVSVVALIPVPLGAFGLYDLLFGAS</sequence>
<dbReference type="RefSeq" id="WP_159744838.1">
    <property type="nucleotide sequence ID" value="NZ_BLIR01000001.1"/>
</dbReference>
<keyword evidence="2" id="KW-0472">Membrane</keyword>
<feature type="transmembrane region" description="Helical" evidence="2">
    <location>
        <begin position="357"/>
        <end position="377"/>
    </location>
</feature>
<accession>A0A640UWH1</accession>
<evidence type="ECO:0000256" key="1">
    <source>
        <dbReference type="SAM" id="MobiDB-lite"/>
    </source>
</evidence>
<feature type="region of interest" description="Disordered" evidence="1">
    <location>
        <begin position="1"/>
        <end position="30"/>
    </location>
</feature>
<evidence type="ECO:0000259" key="3">
    <source>
        <dbReference type="Pfam" id="PF19053"/>
    </source>
</evidence>
<dbReference type="InterPro" id="IPR044049">
    <property type="entry name" value="EccD_transm"/>
</dbReference>
<keyword evidence="2" id="KW-0812">Transmembrane</keyword>